<evidence type="ECO:0000256" key="8">
    <source>
        <dbReference type="ARBA" id="ARBA00047599"/>
    </source>
</evidence>
<keyword evidence="7" id="KW-0520">NAD</keyword>
<protein>
    <recommendedName>
        <fullName evidence="2">NADH:ubiquinone reductase (non-electrogenic)</fullName>
        <ecNumber evidence="2">1.6.5.9</ecNumber>
    </recommendedName>
</protein>
<dbReference type="PRINTS" id="PR00411">
    <property type="entry name" value="PNDRDTASEI"/>
</dbReference>
<evidence type="ECO:0000256" key="1">
    <source>
        <dbReference type="ARBA" id="ARBA00005272"/>
    </source>
</evidence>
<name>A0A173W0Y8_PARDI</name>
<evidence type="ECO:0000256" key="6">
    <source>
        <dbReference type="ARBA" id="ARBA00023002"/>
    </source>
</evidence>
<dbReference type="AlphaFoldDB" id="A0A173W0Y8"/>
<evidence type="ECO:0000256" key="4">
    <source>
        <dbReference type="ARBA" id="ARBA00022827"/>
    </source>
</evidence>
<feature type="domain" description="FAD/NAD(P)-binding" evidence="9">
    <location>
        <begin position="12"/>
        <end position="330"/>
    </location>
</feature>
<comment type="similarity">
    <text evidence="1">Belongs to the NADH dehydrogenase family.</text>
</comment>
<evidence type="ECO:0000256" key="3">
    <source>
        <dbReference type="ARBA" id="ARBA00022630"/>
    </source>
</evidence>
<dbReference type="PRINTS" id="PR00368">
    <property type="entry name" value="FADPNR"/>
</dbReference>
<dbReference type="InterPro" id="IPR045024">
    <property type="entry name" value="NDH-2"/>
</dbReference>
<keyword evidence="5" id="KW-0809">Transit peptide</keyword>
<dbReference type="RefSeq" id="WP_044546085.1">
    <property type="nucleotide sequence ID" value="NZ_CDRH01000495.1"/>
</dbReference>
<keyword evidence="4" id="KW-0274">FAD</keyword>
<evidence type="ECO:0000259" key="9">
    <source>
        <dbReference type="Pfam" id="PF07992"/>
    </source>
</evidence>
<keyword evidence="6 11" id="KW-0560">Oxidoreductase</keyword>
<dbReference type="GO" id="GO:0050136">
    <property type="term" value="F:NADH dehydrogenase (quinone) (non-electrogenic) activity"/>
    <property type="evidence" value="ECO:0007669"/>
    <property type="project" value="UniProtKB-EC"/>
</dbReference>
<proteinExistence type="inferred from homology"/>
<dbReference type="EMBL" id="CYXP01000012">
    <property type="protein sequence ID" value="CUN32526.1"/>
    <property type="molecule type" value="Genomic_DNA"/>
</dbReference>
<evidence type="ECO:0000256" key="5">
    <source>
        <dbReference type="ARBA" id="ARBA00022946"/>
    </source>
</evidence>
<feature type="domain" description="External alternative NADH-ubiquinone oxidoreductase-like C-terminal" evidence="10">
    <location>
        <begin position="354"/>
        <end position="409"/>
    </location>
</feature>
<dbReference type="PANTHER" id="PTHR43706">
    <property type="entry name" value="NADH DEHYDROGENASE"/>
    <property type="match status" value="1"/>
</dbReference>
<evidence type="ECO:0000256" key="2">
    <source>
        <dbReference type="ARBA" id="ARBA00012637"/>
    </source>
</evidence>
<evidence type="ECO:0000313" key="11">
    <source>
        <dbReference type="EMBL" id="CUN32526.1"/>
    </source>
</evidence>
<comment type="catalytic activity">
    <reaction evidence="8">
        <text>a quinone + NADH + H(+) = a quinol + NAD(+)</text>
        <dbReference type="Rhea" id="RHEA:46160"/>
        <dbReference type="ChEBI" id="CHEBI:15378"/>
        <dbReference type="ChEBI" id="CHEBI:24646"/>
        <dbReference type="ChEBI" id="CHEBI:57540"/>
        <dbReference type="ChEBI" id="CHEBI:57945"/>
        <dbReference type="ChEBI" id="CHEBI:132124"/>
        <dbReference type="EC" id="1.6.5.9"/>
    </reaction>
</comment>
<dbReference type="InterPro" id="IPR023753">
    <property type="entry name" value="FAD/NAD-binding_dom"/>
</dbReference>
<organism evidence="11 12">
    <name type="scientific">Parabacteroides distasonis</name>
    <dbReference type="NCBI Taxonomy" id="823"/>
    <lineage>
        <taxon>Bacteria</taxon>
        <taxon>Pseudomonadati</taxon>
        <taxon>Bacteroidota</taxon>
        <taxon>Bacteroidia</taxon>
        <taxon>Bacteroidales</taxon>
        <taxon>Tannerellaceae</taxon>
        <taxon>Parabacteroides</taxon>
    </lineage>
</organism>
<sequence>MGFNIPYTDKKRVVIIGGGFGGLKLAEKLKKSKFQVVLIDKNNYHQFPPLLYQVASSGLEYNEISFPYRKIFQKRKNFYFRLAEVYGINPKGHTIQTSIGELEYDYLVIAAGTITNFFGNKTIEEQSLPMKTVEEALALRDTLLINLEKATTCTDPDEKQALLNIVVVGGGATGVEVSGALSEMKRFVLPKDYPDLGNFHMNIYLIEGSSKLLGAMSPEASSNAKRFLEDMGVNIILQKRVVDYKDGNVFLDDGQTIPTRTLLWVSGVKAVHFDHIEGELLTRGERIIVNECNQVKGLSNIFAIGDVCWMAEPDYPNGHPQVAQVAIQQGELLAENLQRIEALKKPRPFHYKNLGTLATVGRNKAVADLNKVKLHGFTAWLVWMLVHLRSILGIKNKLIVLIDWIWNYFTYDRSMRFILFIQKHKQDGTQGTEPTL</sequence>
<accession>A0A173W0Y8</accession>
<evidence type="ECO:0000256" key="7">
    <source>
        <dbReference type="ARBA" id="ARBA00023027"/>
    </source>
</evidence>
<dbReference type="Gene3D" id="3.50.50.100">
    <property type="match status" value="1"/>
</dbReference>
<dbReference type="PANTHER" id="PTHR43706:SF47">
    <property type="entry name" value="EXTERNAL NADH-UBIQUINONE OXIDOREDUCTASE 1, MITOCHONDRIAL-RELATED"/>
    <property type="match status" value="1"/>
</dbReference>
<keyword evidence="3" id="KW-0285">Flavoprotein</keyword>
<dbReference type="Proteomes" id="UP000095591">
    <property type="component" value="Unassembled WGS sequence"/>
</dbReference>
<dbReference type="Pfam" id="PF07992">
    <property type="entry name" value="Pyr_redox_2"/>
    <property type="match status" value="1"/>
</dbReference>
<reference evidence="11 12" key="1">
    <citation type="submission" date="2015-09" db="EMBL/GenBank/DDBJ databases">
        <authorList>
            <consortium name="Pathogen Informatics"/>
        </authorList>
    </citation>
    <scope>NUCLEOTIDE SEQUENCE [LARGE SCALE GENOMIC DNA]</scope>
    <source>
        <strain evidence="11 12">2789STDY5608872</strain>
    </source>
</reference>
<dbReference type="SUPFAM" id="SSF51905">
    <property type="entry name" value="FAD/NAD(P)-binding domain"/>
    <property type="match status" value="1"/>
</dbReference>
<dbReference type="InterPro" id="IPR036188">
    <property type="entry name" value="FAD/NAD-bd_sf"/>
</dbReference>
<dbReference type="Pfam" id="PF22366">
    <property type="entry name" value="NDH2_C"/>
    <property type="match status" value="1"/>
</dbReference>
<gene>
    <name evidence="11" type="ORF">ERS852429_04056</name>
</gene>
<evidence type="ECO:0000313" key="12">
    <source>
        <dbReference type="Proteomes" id="UP000095591"/>
    </source>
</evidence>
<dbReference type="EC" id="1.6.5.9" evidence="2"/>
<evidence type="ECO:0000259" key="10">
    <source>
        <dbReference type="Pfam" id="PF22366"/>
    </source>
</evidence>
<dbReference type="InterPro" id="IPR054585">
    <property type="entry name" value="NDH2-like_C"/>
</dbReference>